<evidence type="ECO:0000256" key="2">
    <source>
        <dbReference type="ARBA" id="ARBA00022690"/>
    </source>
</evidence>
<feature type="transmembrane region" description="Helical" evidence="5">
    <location>
        <begin position="35"/>
        <end position="55"/>
    </location>
</feature>
<keyword evidence="5" id="KW-0812">Transmembrane</keyword>
<dbReference type="OrthoDB" id="1908104at2759"/>
<comment type="caution">
    <text evidence="7">The sequence shown here is derived from an EMBL/GenBank/DDBJ whole genome shotgun (WGS) entry which is preliminary data.</text>
</comment>
<comment type="similarity">
    <text evidence="1">Belongs to the cystatin family.</text>
</comment>
<dbReference type="GO" id="GO:0031982">
    <property type="term" value="C:vesicle"/>
    <property type="evidence" value="ECO:0007669"/>
    <property type="project" value="TreeGrafter"/>
</dbReference>
<accession>A0A8T2N3U3</accession>
<dbReference type="PANTHER" id="PTHR46186">
    <property type="entry name" value="CYSTATIN"/>
    <property type="match status" value="1"/>
</dbReference>
<evidence type="ECO:0000313" key="7">
    <source>
        <dbReference type="EMBL" id="KAG9334873.1"/>
    </source>
</evidence>
<dbReference type="AlphaFoldDB" id="A0A8T2N3U3"/>
<dbReference type="Proteomes" id="UP000824540">
    <property type="component" value="Unassembled WGS sequence"/>
</dbReference>
<feature type="domain" description="Cystatin" evidence="6">
    <location>
        <begin position="64"/>
        <end position="173"/>
    </location>
</feature>
<dbReference type="EMBL" id="JAFBMS010000135">
    <property type="protein sequence ID" value="KAG9334873.1"/>
    <property type="molecule type" value="Genomic_DNA"/>
</dbReference>
<dbReference type="InterPro" id="IPR046350">
    <property type="entry name" value="Cystatin_sf"/>
</dbReference>
<dbReference type="FunFam" id="3.10.450.10:FF:000004">
    <property type="entry name" value="Cystatin C"/>
    <property type="match status" value="1"/>
</dbReference>
<dbReference type="SUPFAM" id="SSF54403">
    <property type="entry name" value="Cystatin/monellin"/>
    <property type="match status" value="1"/>
</dbReference>
<name>A0A8T2N3U3_9TELE</name>
<keyword evidence="4" id="KW-1015">Disulfide bond</keyword>
<dbReference type="InterPro" id="IPR000010">
    <property type="entry name" value="Cystatin_dom"/>
</dbReference>
<dbReference type="InterPro" id="IPR018073">
    <property type="entry name" value="Prot_inh_cystat_CS"/>
</dbReference>
<keyword evidence="5" id="KW-0472">Membrane</keyword>
<dbReference type="GO" id="GO:0004869">
    <property type="term" value="F:cysteine-type endopeptidase inhibitor activity"/>
    <property type="evidence" value="ECO:0007669"/>
    <property type="project" value="UniProtKB-KW"/>
</dbReference>
<keyword evidence="8" id="KW-1185">Reference proteome</keyword>
<dbReference type="PANTHER" id="PTHR46186:SF2">
    <property type="entry name" value="CYSTATIN"/>
    <property type="match status" value="1"/>
</dbReference>
<evidence type="ECO:0000256" key="3">
    <source>
        <dbReference type="ARBA" id="ARBA00022704"/>
    </source>
</evidence>
<dbReference type="GO" id="GO:0005737">
    <property type="term" value="C:cytoplasm"/>
    <property type="evidence" value="ECO:0007669"/>
    <property type="project" value="TreeGrafter"/>
</dbReference>
<evidence type="ECO:0000256" key="5">
    <source>
        <dbReference type="SAM" id="Phobius"/>
    </source>
</evidence>
<keyword evidence="3" id="KW-0789">Thiol protease inhibitor</keyword>
<dbReference type="CDD" id="cd00042">
    <property type="entry name" value="CY"/>
    <property type="match status" value="1"/>
</dbReference>
<keyword evidence="2" id="KW-0646">Protease inhibitor</keyword>
<evidence type="ECO:0000259" key="6">
    <source>
        <dbReference type="SMART" id="SM00043"/>
    </source>
</evidence>
<gene>
    <name evidence="7" type="ORF">JZ751_006353</name>
</gene>
<reference evidence="7" key="1">
    <citation type="thesis" date="2021" institute="BYU ScholarsArchive" country="Provo, UT, USA">
        <title>Applications of and Algorithms for Genome Assembly and Genomic Analyses with an Emphasis on Marine Teleosts.</title>
        <authorList>
            <person name="Pickett B.D."/>
        </authorList>
    </citation>
    <scope>NUCLEOTIDE SEQUENCE</scope>
    <source>
        <strain evidence="7">HI-2016</strain>
    </source>
</reference>
<protein>
    <recommendedName>
        <fullName evidence="6">Cystatin domain-containing protein</fullName>
    </recommendedName>
</protein>
<sequence>MDFNLGHTLTLRHTHTDTHQPASHFHRTPESGERITFLLANMASHISVFALWFLLVRLSVSGPVMTGTAVDVPSNRSDVVRAIRFAVDTYNKEITTEEYAYKTTSIDSSKVQIVAGLNFILEVNLGLTQCKKAQTTDVENCPLQYNCKKLHCHFEVMDVAWEGLTVLIQRRCYPGQREPHSSFLSL</sequence>
<dbReference type="Pfam" id="PF00031">
    <property type="entry name" value="Cystatin"/>
    <property type="match status" value="1"/>
</dbReference>
<evidence type="ECO:0000313" key="8">
    <source>
        <dbReference type="Proteomes" id="UP000824540"/>
    </source>
</evidence>
<dbReference type="GO" id="GO:0005615">
    <property type="term" value="C:extracellular space"/>
    <property type="evidence" value="ECO:0007669"/>
    <property type="project" value="TreeGrafter"/>
</dbReference>
<dbReference type="Gene3D" id="3.10.450.10">
    <property type="match status" value="1"/>
</dbReference>
<dbReference type="SMART" id="SM00043">
    <property type="entry name" value="CY"/>
    <property type="match status" value="1"/>
</dbReference>
<keyword evidence="5" id="KW-1133">Transmembrane helix</keyword>
<dbReference type="PROSITE" id="PS00287">
    <property type="entry name" value="CYSTATIN"/>
    <property type="match status" value="1"/>
</dbReference>
<evidence type="ECO:0000256" key="1">
    <source>
        <dbReference type="ARBA" id="ARBA00009403"/>
    </source>
</evidence>
<evidence type="ECO:0000256" key="4">
    <source>
        <dbReference type="ARBA" id="ARBA00023157"/>
    </source>
</evidence>
<proteinExistence type="inferred from homology"/>
<organism evidence="7 8">
    <name type="scientific">Albula glossodonta</name>
    <name type="common">roundjaw bonefish</name>
    <dbReference type="NCBI Taxonomy" id="121402"/>
    <lineage>
        <taxon>Eukaryota</taxon>
        <taxon>Metazoa</taxon>
        <taxon>Chordata</taxon>
        <taxon>Craniata</taxon>
        <taxon>Vertebrata</taxon>
        <taxon>Euteleostomi</taxon>
        <taxon>Actinopterygii</taxon>
        <taxon>Neopterygii</taxon>
        <taxon>Teleostei</taxon>
        <taxon>Albuliformes</taxon>
        <taxon>Albulidae</taxon>
        <taxon>Albula</taxon>
    </lineage>
</organism>